<name>A0A7S3R0V2_DUNTE</name>
<sequence length="530" mass="59243">MVVKNRKKRDSVGEDPRDVLLQSWDSTDLEMLDARFLASIRSQPSPLSDLISQPGSDADEVVSVSEASYPAPQEEAGSQGSNQDSQQEDGMPGPAQDVGLQLIKPELAAMLNDKPMARLAQMQKLAASLSEAGDLHGLLHLRRHMLAQCKVAQALWSVLPEGEDVLALSAAHYELALAYADVGYEPQALDHCRWALEELPRFDGSEPPPEAVKQLRKNVQMLRGEIMLNGKRPREQEALKCFLATEGASDLQGVQDPSTRIMCCQCQTKLGVTKLKEARAARAASLAIQDELALLREKVDLAWEKAERAREISSTPAILSTYAGKVVFDEYRNNKRKKRAQEEHQRFKEQEKLLLDAENEAQAEEEMEAELTAEAESLLNSSLDNLFDVTQAEENRLRERVGYSGSAKEHPLMVKLYRQLAHIGMHLAGVYGLMGPSKRKDQIRCLEEVLINHRAYEGLLPHPLVAKAYRELGAVLMEDKQYEKAHNTNSELFELQEKAYADKPASLDVARAECYKLKGNIYVAQSHLRR</sequence>
<feature type="region of interest" description="Disordered" evidence="3">
    <location>
        <begin position="43"/>
        <end position="97"/>
    </location>
</feature>
<dbReference type="SUPFAM" id="SSF48452">
    <property type="entry name" value="TPR-like"/>
    <property type="match status" value="1"/>
</dbReference>
<organism evidence="4">
    <name type="scientific">Dunaliella tertiolecta</name>
    <name type="common">Green alga</name>
    <dbReference type="NCBI Taxonomy" id="3047"/>
    <lineage>
        <taxon>Eukaryota</taxon>
        <taxon>Viridiplantae</taxon>
        <taxon>Chlorophyta</taxon>
        <taxon>core chlorophytes</taxon>
        <taxon>Chlorophyceae</taxon>
        <taxon>CS clade</taxon>
        <taxon>Chlamydomonadales</taxon>
        <taxon>Dunaliellaceae</taxon>
        <taxon>Dunaliella</taxon>
    </lineage>
</organism>
<gene>
    <name evidence="4" type="ORF">DTER00134_LOCUS14369</name>
</gene>
<dbReference type="AlphaFoldDB" id="A0A7S3R0V2"/>
<evidence type="ECO:0000256" key="2">
    <source>
        <dbReference type="SAM" id="Coils"/>
    </source>
</evidence>
<evidence type="ECO:0008006" key="5">
    <source>
        <dbReference type="Google" id="ProtNLM"/>
    </source>
</evidence>
<accession>A0A7S3R0V2</accession>
<feature type="coiled-coil region" evidence="2">
    <location>
        <begin position="337"/>
        <end position="381"/>
    </location>
</feature>
<evidence type="ECO:0000256" key="1">
    <source>
        <dbReference type="PROSITE-ProRule" id="PRU00339"/>
    </source>
</evidence>
<dbReference type="PROSITE" id="PS50005">
    <property type="entry name" value="TPR"/>
    <property type="match status" value="1"/>
</dbReference>
<dbReference type="InterPro" id="IPR011990">
    <property type="entry name" value="TPR-like_helical_dom_sf"/>
</dbReference>
<dbReference type="InterPro" id="IPR019734">
    <property type="entry name" value="TPR_rpt"/>
</dbReference>
<proteinExistence type="predicted"/>
<feature type="compositionally biased region" description="Polar residues" evidence="3">
    <location>
        <begin position="43"/>
        <end position="55"/>
    </location>
</feature>
<feature type="compositionally biased region" description="Polar residues" evidence="3">
    <location>
        <begin position="76"/>
        <end position="85"/>
    </location>
</feature>
<evidence type="ECO:0000313" key="4">
    <source>
        <dbReference type="EMBL" id="CAE0499296.1"/>
    </source>
</evidence>
<reference evidence="4" key="1">
    <citation type="submission" date="2021-01" db="EMBL/GenBank/DDBJ databases">
        <authorList>
            <person name="Corre E."/>
            <person name="Pelletier E."/>
            <person name="Niang G."/>
            <person name="Scheremetjew M."/>
            <person name="Finn R."/>
            <person name="Kale V."/>
            <person name="Holt S."/>
            <person name="Cochrane G."/>
            <person name="Meng A."/>
            <person name="Brown T."/>
            <person name="Cohen L."/>
        </authorList>
    </citation>
    <scope>NUCLEOTIDE SEQUENCE</scope>
    <source>
        <strain evidence="4">CCMP1320</strain>
    </source>
</reference>
<dbReference type="EMBL" id="HBIP01023992">
    <property type="protein sequence ID" value="CAE0499296.1"/>
    <property type="molecule type" value="Transcribed_RNA"/>
</dbReference>
<protein>
    <recommendedName>
        <fullName evidence="5">KIF-binding protein</fullName>
    </recommendedName>
</protein>
<keyword evidence="2" id="KW-0175">Coiled coil</keyword>
<keyword evidence="1" id="KW-0802">TPR repeat</keyword>
<evidence type="ECO:0000256" key="3">
    <source>
        <dbReference type="SAM" id="MobiDB-lite"/>
    </source>
</evidence>
<feature type="repeat" description="TPR" evidence="1">
    <location>
        <begin position="466"/>
        <end position="499"/>
    </location>
</feature>